<dbReference type="PANTHER" id="PTHR34106:SF5">
    <property type="entry name" value="GLYCOSIDASE"/>
    <property type="match status" value="1"/>
</dbReference>
<dbReference type="STRING" id="1797582.A2442_00395"/>
<dbReference type="Gene3D" id="2.115.10.20">
    <property type="entry name" value="Glycosyl hydrolase domain, family 43"/>
    <property type="match status" value="2"/>
</dbReference>
<comment type="caution">
    <text evidence="4">The sequence shown here is derived from an EMBL/GenBank/DDBJ whole genome shotgun (WGS) entry which is preliminary data.</text>
</comment>
<evidence type="ECO:0000256" key="1">
    <source>
        <dbReference type="ARBA" id="ARBA00022676"/>
    </source>
</evidence>
<organism evidence="4 5">
    <name type="scientific">Candidatus Campbellbacteria bacterium RIFOXYC2_FULL_35_25</name>
    <dbReference type="NCBI Taxonomy" id="1797582"/>
    <lineage>
        <taxon>Bacteria</taxon>
        <taxon>Candidatus Campbelliibacteriota</taxon>
    </lineage>
</organism>
<dbReference type="CDD" id="cd18614">
    <property type="entry name" value="GH130"/>
    <property type="match status" value="1"/>
</dbReference>
<protein>
    <recommendedName>
        <fullName evidence="6">Glycosidase</fullName>
    </recommendedName>
</protein>
<dbReference type="PANTHER" id="PTHR34106">
    <property type="entry name" value="GLYCOSIDASE"/>
    <property type="match status" value="1"/>
</dbReference>
<evidence type="ECO:0000256" key="3">
    <source>
        <dbReference type="ARBA" id="ARBA00024356"/>
    </source>
</evidence>
<accession>A0A1F5EIB2</accession>
<dbReference type="GO" id="GO:0016757">
    <property type="term" value="F:glycosyltransferase activity"/>
    <property type="evidence" value="ECO:0007669"/>
    <property type="project" value="UniProtKB-KW"/>
</dbReference>
<dbReference type="InterPro" id="IPR023296">
    <property type="entry name" value="Glyco_hydro_beta-prop_sf"/>
</dbReference>
<evidence type="ECO:0000313" key="5">
    <source>
        <dbReference type="Proteomes" id="UP000179003"/>
    </source>
</evidence>
<sequence>MFVLRRSKYNPILSPVRQHNWESFATFNWSPIQIEDKLHCVYRAMSLPEPLENGEKISMSVIGHASSDDGIEFDNRLPFIVPEESWEKYGCEDPRVTKLDGKYYIFYTALSEFPFRAEGIKVAVAISKDLETIEERHLVTPFNAKAMAMFPEKINGKTVVIFGVNTDNPPAKIAIAEFDKEEDLWNEKIWNKWYENIDEHTIDPRRSERDHVEVGAPPIKTEHGWLLVYSYIKDYFNEKNRVFGIEALLLDLNDPKKIIGRTSGPIMVPETTYEKYGHLSDIIFPSGAMVRGENLEIYYGSTDTLSCRAKVNLKNLMESMIPEMVSEKIKRFEGNPILEPIKEHLWENKYVFNPTSIYLDGKFNILYRAMGDEEISVIGLAKSNDGFHIDERLPEPIYKPRELFESKGCEDARIVEIGERLHMTYTAFDGINVPKIAVTSIATKDFIEKKWDWEIPTLISQTKYMDKDACILPQKTSKGYMVFHRMGDSICCDFVKSLHFDKLKKCIQLLLPRFGMWDSKKVGISAPPFLCDAGWILIYHGVGDDNAYKVGVALFDKDDPSNLIATTSAPILEPELDYEKNGQIPNVVFPCGTVLKDNVVYIYYGGADSVVAVATIKLDDLIKMFD</sequence>
<dbReference type="CDD" id="cd18611">
    <property type="entry name" value="GH130"/>
    <property type="match status" value="1"/>
</dbReference>
<evidence type="ECO:0000313" key="4">
    <source>
        <dbReference type="EMBL" id="OGD67070.1"/>
    </source>
</evidence>
<dbReference type="Proteomes" id="UP000179003">
    <property type="component" value="Unassembled WGS sequence"/>
</dbReference>
<keyword evidence="2" id="KW-0808">Transferase</keyword>
<evidence type="ECO:0008006" key="6">
    <source>
        <dbReference type="Google" id="ProtNLM"/>
    </source>
</evidence>
<dbReference type="InterPro" id="IPR007184">
    <property type="entry name" value="Mannoside_phosphorylase"/>
</dbReference>
<comment type="similarity">
    <text evidence="3">Belongs to the glycosyl hydrolase 130 family.</text>
</comment>
<gene>
    <name evidence="4" type="ORF">A2442_00395</name>
</gene>
<dbReference type="Pfam" id="PF04041">
    <property type="entry name" value="Glyco_hydro_130"/>
    <property type="match status" value="2"/>
</dbReference>
<name>A0A1F5EIB2_9BACT</name>
<dbReference type="SUPFAM" id="SSF75005">
    <property type="entry name" value="Arabinanase/levansucrase/invertase"/>
    <property type="match status" value="2"/>
</dbReference>
<dbReference type="EMBL" id="MFAE01000009">
    <property type="protein sequence ID" value="OGD67070.1"/>
    <property type="molecule type" value="Genomic_DNA"/>
</dbReference>
<reference evidence="4 5" key="1">
    <citation type="journal article" date="2016" name="Nat. Commun.">
        <title>Thousands of microbial genomes shed light on interconnected biogeochemical processes in an aquifer system.</title>
        <authorList>
            <person name="Anantharaman K."/>
            <person name="Brown C.T."/>
            <person name="Hug L.A."/>
            <person name="Sharon I."/>
            <person name="Castelle C.J."/>
            <person name="Probst A.J."/>
            <person name="Thomas B.C."/>
            <person name="Singh A."/>
            <person name="Wilkins M.J."/>
            <person name="Karaoz U."/>
            <person name="Brodie E.L."/>
            <person name="Williams K.H."/>
            <person name="Hubbard S.S."/>
            <person name="Banfield J.F."/>
        </authorList>
    </citation>
    <scope>NUCLEOTIDE SEQUENCE [LARGE SCALE GENOMIC DNA]</scope>
</reference>
<keyword evidence="1" id="KW-0328">Glycosyltransferase</keyword>
<dbReference type="AlphaFoldDB" id="A0A1F5EIB2"/>
<evidence type="ECO:0000256" key="2">
    <source>
        <dbReference type="ARBA" id="ARBA00022679"/>
    </source>
</evidence>
<proteinExistence type="inferred from homology"/>